<dbReference type="AlphaFoldDB" id="A0A0P0CM93"/>
<proteinExistence type="predicted"/>
<keyword evidence="1" id="KW-0472">Membrane</keyword>
<evidence type="ECO:0000256" key="1">
    <source>
        <dbReference type="SAM" id="Phobius"/>
    </source>
</evidence>
<dbReference type="OrthoDB" id="1452530at2"/>
<keyword evidence="3" id="KW-1185">Reference proteome</keyword>
<gene>
    <name evidence="2" type="ORF">APS56_10835</name>
</gene>
<dbReference type="EMBL" id="CP012898">
    <property type="protein sequence ID" value="ALJ05588.1"/>
    <property type="molecule type" value="Genomic_DNA"/>
</dbReference>
<evidence type="ECO:0000313" key="2">
    <source>
        <dbReference type="EMBL" id="ALJ05588.1"/>
    </source>
</evidence>
<sequence>MSKDLPQPQQSEEVDLGQLFKMIGNAFDRFFRFIGGILNSIFLAFVWFVFFIKKNILKFFIAGIIGIAIGFLLEKTSEPVYKSYATIKQNYSTGENLYNSINYYNSLIAQKDISTLKNTLNIEVEEAASILGFDISPVINDNQRLQYFDAYLKTLDTAVASKITYKDYTENLKDYDYEYQQIAIESTVRNNFKKVFDNIIESIYTNEFFEREQKKDIIELKNEESILLEALSQSDSLQSTYKRVLEKGLDNNTASQTSIMIEGSTQIDKTKELDLFKSDLELRKQLVRNRRNQADKEFIIDVISSKQESGVLDKSKTLFGKKMNPKLYYVFCLVLLTLVVLLCLDFIKFLEKYKKH</sequence>
<keyword evidence="1" id="KW-0812">Transmembrane</keyword>
<protein>
    <submittedName>
        <fullName evidence="2">Uncharacterized protein</fullName>
    </submittedName>
</protein>
<name>A0A0P0CM93_9FLAO</name>
<dbReference type="KEGG" id="ahz:APS56_10835"/>
<reference evidence="2 3" key="1">
    <citation type="submission" date="2015-10" db="EMBL/GenBank/DDBJ databases">
        <authorList>
            <person name="Gilbert D.G."/>
        </authorList>
    </citation>
    <scope>NUCLEOTIDE SEQUENCE [LARGE SCALE GENOMIC DNA]</scope>
    <source>
        <strain evidence="3">HZ-22</strain>
    </source>
</reference>
<keyword evidence="1" id="KW-1133">Transmembrane helix</keyword>
<evidence type="ECO:0000313" key="3">
    <source>
        <dbReference type="Proteomes" id="UP000057981"/>
    </source>
</evidence>
<dbReference type="Proteomes" id="UP000057981">
    <property type="component" value="Chromosome"/>
</dbReference>
<feature type="transmembrane region" description="Helical" evidence="1">
    <location>
        <begin position="327"/>
        <end position="347"/>
    </location>
</feature>
<dbReference type="STRING" id="1736674.APS56_10835"/>
<dbReference type="RefSeq" id="WP_054727992.1">
    <property type="nucleotide sequence ID" value="NZ_CP012898.1"/>
</dbReference>
<organism evidence="2 3">
    <name type="scientific">Pseudalgibacter alginicilyticus</name>
    <dbReference type="NCBI Taxonomy" id="1736674"/>
    <lineage>
        <taxon>Bacteria</taxon>
        <taxon>Pseudomonadati</taxon>
        <taxon>Bacteroidota</taxon>
        <taxon>Flavobacteriia</taxon>
        <taxon>Flavobacteriales</taxon>
        <taxon>Flavobacteriaceae</taxon>
        <taxon>Pseudalgibacter</taxon>
    </lineage>
</organism>
<feature type="transmembrane region" description="Helical" evidence="1">
    <location>
        <begin position="56"/>
        <end position="73"/>
    </location>
</feature>
<feature type="transmembrane region" description="Helical" evidence="1">
    <location>
        <begin position="30"/>
        <end position="50"/>
    </location>
</feature>
<accession>A0A0P0CM93</accession>